<dbReference type="NCBIfam" id="TIGR01352">
    <property type="entry name" value="tonB_Cterm"/>
    <property type="match status" value="1"/>
</dbReference>
<evidence type="ECO:0000256" key="1">
    <source>
        <dbReference type="ARBA" id="ARBA00004383"/>
    </source>
</evidence>
<comment type="similarity">
    <text evidence="2">Belongs to the TonB family.</text>
</comment>
<evidence type="ECO:0000256" key="2">
    <source>
        <dbReference type="ARBA" id="ARBA00006555"/>
    </source>
</evidence>
<evidence type="ECO:0000256" key="3">
    <source>
        <dbReference type="ARBA" id="ARBA00022448"/>
    </source>
</evidence>
<evidence type="ECO:0000259" key="12">
    <source>
        <dbReference type="PROSITE" id="PS52015"/>
    </source>
</evidence>
<comment type="subcellular location">
    <subcellularLocation>
        <location evidence="1">Cell inner membrane</location>
        <topology evidence="1">Single-pass membrane protein</topology>
        <orientation evidence="1">Periplasmic side</orientation>
    </subcellularLocation>
</comment>
<feature type="transmembrane region" description="Helical" evidence="11">
    <location>
        <begin position="12"/>
        <end position="30"/>
    </location>
</feature>
<dbReference type="PANTHER" id="PTHR33446:SF2">
    <property type="entry name" value="PROTEIN TONB"/>
    <property type="match status" value="1"/>
</dbReference>
<keyword evidence="3" id="KW-0813">Transport</keyword>
<comment type="caution">
    <text evidence="13">The sequence shown here is derived from an EMBL/GenBank/DDBJ whole genome shotgun (WGS) entry which is preliminary data.</text>
</comment>
<dbReference type="AlphaFoldDB" id="A0AAP7GQA7"/>
<dbReference type="Pfam" id="PF03544">
    <property type="entry name" value="TonB_C"/>
    <property type="match status" value="1"/>
</dbReference>
<feature type="compositionally biased region" description="Low complexity" evidence="10">
    <location>
        <begin position="64"/>
        <end position="78"/>
    </location>
</feature>
<feature type="compositionally biased region" description="Low complexity" evidence="10">
    <location>
        <begin position="115"/>
        <end position="128"/>
    </location>
</feature>
<name>A0AAP7GQA7_STEMA</name>
<evidence type="ECO:0000256" key="4">
    <source>
        <dbReference type="ARBA" id="ARBA00022475"/>
    </source>
</evidence>
<evidence type="ECO:0000313" key="14">
    <source>
        <dbReference type="Proteomes" id="UP000092125"/>
    </source>
</evidence>
<evidence type="ECO:0000256" key="5">
    <source>
        <dbReference type="ARBA" id="ARBA00022519"/>
    </source>
</evidence>
<protein>
    <submittedName>
        <fullName evidence="13">Energy transducer TonB</fullName>
    </submittedName>
</protein>
<dbReference type="PANTHER" id="PTHR33446">
    <property type="entry name" value="PROTEIN TONB-RELATED"/>
    <property type="match status" value="1"/>
</dbReference>
<keyword evidence="6 11" id="KW-0812">Transmembrane</keyword>
<dbReference type="RefSeq" id="WP_065182738.1">
    <property type="nucleotide sequence ID" value="NZ_JAEDWA010000039.1"/>
</dbReference>
<accession>A0AAP7GQA7</accession>
<dbReference type="InterPro" id="IPR006260">
    <property type="entry name" value="TonB/TolA_C"/>
</dbReference>
<feature type="domain" description="TonB C-terminal" evidence="12">
    <location>
        <begin position="147"/>
        <end position="237"/>
    </location>
</feature>
<dbReference type="EMBL" id="LYVI01000011">
    <property type="protein sequence ID" value="OBU60181.1"/>
    <property type="molecule type" value="Genomic_DNA"/>
</dbReference>
<feature type="region of interest" description="Disordered" evidence="10">
    <location>
        <begin position="53"/>
        <end position="143"/>
    </location>
</feature>
<evidence type="ECO:0000256" key="10">
    <source>
        <dbReference type="SAM" id="MobiDB-lite"/>
    </source>
</evidence>
<gene>
    <name evidence="13" type="ORF">A9K56_15630</name>
</gene>
<evidence type="ECO:0000256" key="8">
    <source>
        <dbReference type="ARBA" id="ARBA00022989"/>
    </source>
</evidence>
<dbReference type="InterPro" id="IPR037682">
    <property type="entry name" value="TonB_C"/>
</dbReference>
<evidence type="ECO:0000256" key="7">
    <source>
        <dbReference type="ARBA" id="ARBA00022927"/>
    </source>
</evidence>
<evidence type="ECO:0000256" key="6">
    <source>
        <dbReference type="ARBA" id="ARBA00022692"/>
    </source>
</evidence>
<dbReference type="Proteomes" id="UP000092125">
    <property type="component" value="Unassembled WGS sequence"/>
</dbReference>
<dbReference type="Gene3D" id="3.30.1150.10">
    <property type="match status" value="1"/>
</dbReference>
<keyword evidence="5" id="KW-0997">Cell inner membrane</keyword>
<dbReference type="PROSITE" id="PS52015">
    <property type="entry name" value="TONB_CTD"/>
    <property type="match status" value="1"/>
</dbReference>
<sequence length="237" mass="25896">MSERRQHWQAMAITVGIHLLPLLLLVHWVAAPPTLPPPEQDVRISLRLLAPAAPPQPVEERQAEQPSQAQQARAAQPRKSPPPPAPTHAREGELAASEIAGAGRQPTRVAPPAPTADARPAPASISAAPPAPDAPPADVQAGAASDQWEARLMARLERYRYYPSSARSRRQQGTSWVRASIDRDGRLLALRLEQSSGQSLLDDAALQTFRRAQPLPRIPDEMKAPQELVVPVEYYLR</sequence>
<dbReference type="GO" id="GO:0031992">
    <property type="term" value="F:energy transducer activity"/>
    <property type="evidence" value="ECO:0007669"/>
    <property type="project" value="TreeGrafter"/>
</dbReference>
<dbReference type="SUPFAM" id="SSF74653">
    <property type="entry name" value="TolA/TonB C-terminal domain"/>
    <property type="match status" value="1"/>
</dbReference>
<proteinExistence type="inferred from homology"/>
<evidence type="ECO:0000313" key="13">
    <source>
        <dbReference type="EMBL" id="OBU60181.1"/>
    </source>
</evidence>
<dbReference type="GO" id="GO:0015031">
    <property type="term" value="P:protein transport"/>
    <property type="evidence" value="ECO:0007669"/>
    <property type="project" value="UniProtKB-KW"/>
</dbReference>
<dbReference type="GO" id="GO:0055085">
    <property type="term" value="P:transmembrane transport"/>
    <property type="evidence" value="ECO:0007669"/>
    <property type="project" value="InterPro"/>
</dbReference>
<keyword evidence="9 11" id="KW-0472">Membrane</keyword>
<reference evidence="13 14" key="1">
    <citation type="submission" date="2016-05" db="EMBL/GenBank/DDBJ databases">
        <title>Draft Genome Sequences of Stenotrophomonas maltophilia Strains Sm32COP, Sm41DVV, Sm46PAILV, SmF3, SmF22, SmSOFb1 and SmCVFa1, Isolated from Different Manures, in France.</title>
        <authorList>
            <person name="Nazaret S."/>
            <person name="Bodilis J."/>
        </authorList>
    </citation>
    <scope>NUCLEOTIDE SEQUENCE [LARGE SCALE GENOMIC DNA]</scope>
    <source>
        <strain evidence="13 14">Sm41DVV</strain>
    </source>
</reference>
<keyword evidence="8 11" id="KW-1133">Transmembrane helix</keyword>
<organism evidence="13 14">
    <name type="scientific">Stenotrophomonas maltophilia</name>
    <name type="common">Pseudomonas maltophilia</name>
    <name type="synonym">Xanthomonas maltophilia</name>
    <dbReference type="NCBI Taxonomy" id="40324"/>
    <lineage>
        <taxon>Bacteria</taxon>
        <taxon>Pseudomonadati</taxon>
        <taxon>Pseudomonadota</taxon>
        <taxon>Gammaproteobacteria</taxon>
        <taxon>Lysobacterales</taxon>
        <taxon>Lysobacteraceae</taxon>
        <taxon>Stenotrophomonas</taxon>
        <taxon>Stenotrophomonas maltophilia group</taxon>
    </lineage>
</organism>
<dbReference type="GO" id="GO:0098797">
    <property type="term" value="C:plasma membrane protein complex"/>
    <property type="evidence" value="ECO:0007669"/>
    <property type="project" value="TreeGrafter"/>
</dbReference>
<evidence type="ECO:0000256" key="11">
    <source>
        <dbReference type="SAM" id="Phobius"/>
    </source>
</evidence>
<keyword evidence="4" id="KW-1003">Cell membrane</keyword>
<keyword evidence="7" id="KW-0653">Protein transport</keyword>
<evidence type="ECO:0000256" key="9">
    <source>
        <dbReference type="ARBA" id="ARBA00023136"/>
    </source>
</evidence>
<dbReference type="InterPro" id="IPR051045">
    <property type="entry name" value="TonB-dependent_transducer"/>
</dbReference>